<dbReference type="OrthoDB" id="2152029at2759"/>
<dbReference type="AlphaFoldDB" id="A0A1Y2D0U5"/>
<dbReference type="EMBL" id="MCGO01000002">
    <property type="protein sequence ID" value="ORY52909.1"/>
    <property type="molecule type" value="Genomic_DNA"/>
</dbReference>
<sequence>MTLRGILSLIAFLPFMVVYSIILAPLQTLFAYVQYELVSKGEARSESDGWQSGYFSHVGLLGDFAQRLVRIQWSLNIVENAATARWLFDVVGGLRVVDSEAIDSENGIWIGDSSQVDAHVVLYFHGGGFVMGSPAFSIRNTRATIDAYKEKTGKHLVYFIMKYPLCPEASFGDILSTGIDGYKLLLEQGFTTISLAGDSAGGNLVLNITSILSKEYPKVIQPVSGIAYYPWVDPHVTVLPSNYPNGSAAHHDILPLSGSRFLAATASKTASTQNAHRFSPLIWNKDELASCVPSKDGLLVLYGGGDILSGGIDLFVDKLQQAVEGGEKKVIKKRYPYMPHIFDTLFLMLPFGPAKKAAVDAVNQTALFLSSSTKEI</sequence>
<evidence type="ECO:0000256" key="3">
    <source>
        <dbReference type="PROSITE-ProRule" id="PRU10038"/>
    </source>
</evidence>
<dbReference type="Proteomes" id="UP000193642">
    <property type="component" value="Unassembled WGS sequence"/>
</dbReference>
<comment type="caution">
    <text evidence="5">The sequence shown here is derived from an EMBL/GenBank/DDBJ whole genome shotgun (WGS) entry which is preliminary data.</text>
</comment>
<feature type="domain" description="Alpha/beta hydrolase fold-3" evidence="4">
    <location>
        <begin position="121"/>
        <end position="342"/>
    </location>
</feature>
<dbReference type="InterPro" id="IPR013094">
    <property type="entry name" value="AB_hydrolase_3"/>
</dbReference>
<evidence type="ECO:0000256" key="1">
    <source>
        <dbReference type="ARBA" id="ARBA00010515"/>
    </source>
</evidence>
<keyword evidence="6" id="KW-1185">Reference proteome</keyword>
<organism evidence="5 6">
    <name type="scientific">Rhizoclosmatium globosum</name>
    <dbReference type="NCBI Taxonomy" id="329046"/>
    <lineage>
        <taxon>Eukaryota</taxon>
        <taxon>Fungi</taxon>
        <taxon>Fungi incertae sedis</taxon>
        <taxon>Chytridiomycota</taxon>
        <taxon>Chytridiomycota incertae sedis</taxon>
        <taxon>Chytridiomycetes</taxon>
        <taxon>Chytridiales</taxon>
        <taxon>Chytriomycetaceae</taxon>
        <taxon>Rhizoclosmatium</taxon>
    </lineage>
</organism>
<evidence type="ECO:0000313" key="5">
    <source>
        <dbReference type="EMBL" id="ORY52909.1"/>
    </source>
</evidence>
<evidence type="ECO:0000313" key="6">
    <source>
        <dbReference type="Proteomes" id="UP000193642"/>
    </source>
</evidence>
<comment type="similarity">
    <text evidence="1">Belongs to the 'GDXG' lipolytic enzyme family.</text>
</comment>
<dbReference type="PANTHER" id="PTHR48081">
    <property type="entry name" value="AB HYDROLASE SUPERFAMILY PROTEIN C4A8.06C"/>
    <property type="match status" value="1"/>
</dbReference>
<dbReference type="PROSITE" id="PS01173">
    <property type="entry name" value="LIPASE_GDXG_HIS"/>
    <property type="match status" value="1"/>
</dbReference>
<gene>
    <name evidence="5" type="ORF">BCR33DRAFT_845189</name>
</gene>
<protein>
    <submittedName>
        <fullName evidence="5">Alpha/beta-hydrolase</fullName>
    </submittedName>
</protein>
<dbReference type="InterPro" id="IPR033140">
    <property type="entry name" value="Lipase_GDXG_put_SER_AS"/>
</dbReference>
<dbReference type="SUPFAM" id="SSF53474">
    <property type="entry name" value="alpha/beta-Hydrolases"/>
    <property type="match status" value="1"/>
</dbReference>
<feature type="active site" evidence="3">
    <location>
        <position position="199"/>
    </location>
</feature>
<proteinExistence type="inferred from homology"/>
<dbReference type="InterPro" id="IPR002168">
    <property type="entry name" value="Lipase_GDXG_HIS_AS"/>
</dbReference>
<dbReference type="Pfam" id="PF07859">
    <property type="entry name" value="Abhydrolase_3"/>
    <property type="match status" value="1"/>
</dbReference>
<dbReference type="PROSITE" id="PS01174">
    <property type="entry name" value="LIPASE_GDXG_SER"/>
    <property type="match status" value="1"/>
</dbReference>
<keyword evidence="2 5" id="KW-0378">Hydrolase</keyword>
<dbReference type="InterPro" id="IPR050300">
    <property type="entry name" value="GDXG_lipolytic_enzyme"/>
</dbReference>
<accession>A0A1Y2D0U5</accession>
<evidence type="ECO:0000259" key="4">
    <source>
        <dbReference type="Pfam" id="PF07859"/>
    </source>
</evidence>
<dbReference type="PANTHER" id="PTHR48081:SF8">
    <property type="entry name" value="ALPHA_BETA HYDROLASE FOLD-3 DOMAIN-CONTAINING PROTEIN-RELATED"/>
    <property type="match status" value="1"/>
</dbReference>
<name>A0A1Y2D0U5_9FUNG</name>
<dbReference type="InterPro" id="IPR029058">
    <property type="entry name" value="AB_hydrolase_fold"/>
</dbReference>
<dbReference type="GO" id="GO:0016787">
    <property type="term" value="F:hydrolase activity"/>
    <property type="evidence" value="ECO:0007669"/>
    <property type="project" value="UniProtKB-KW"/>
</dbReference>
<reference evidence="5 6" key="1">
    <citation type="submission" date="2016-07" db="EMBL/GenBank/DDBJ databases">
        <title>Pervasive Adenine N6-methylation of Active Genes in Fungi.</title>
        <authorList>
            <consortium name="DOE Joint Genome Institute"/>
            <person name="Mondo S.J."/>
            <person name="Dannebaum R.O."/>
            <person name="Kuo R.C."/>
            <person name="Labutti K."/>
            <person name="Haridas S."/>
            <person name="Kuo A."/>
            <person name="Salamov A."/>
            <person name="Ahrendt S.R."/>
            <person name="Lipzen A."/>
            <person name="Sullivan W."/>
            <person name="Andreopoulos W.B."/>
            <person name="Clum A."/>
            <person name="Lindquist E."/>
            <person name="Daum C."/>
            <person name="Ramamoorthy G.K."/>
            <person name="Gryganskyi A."/>
            <person name="Culley D."/>
            <person name="Magnuson J.K."/>
            <person name="James T.Y."/>
            <person name="O'Malley M.A."/>
            <person name="Stajich J.E."/>
            <person name="Spatafora J.W."/>
            <person name="Visel A."/>
            <person name="Grigoriev I.V."/>
        </authorList>
    </citation>
    <scope>NUCLEOTIDE SEQUENCE [LARGE SCALE GENOMIC DNA]</scope>
    <source>
        <strain evidence="5 6">JEL800</strain>
    </source>
</reference>
<dbReference type="Gene3D" id="3.40.50.1820">
    <property type="entry name" value="alpha/beta hydrolase"/>
    <property type="match status" value="1"/>
</dbReference>
<evidence type="ECO:0000256" key="2">
    <source>
        <dbReference type="ARBA" id="ARBA00022801"/>
    </source>
</evidence>